<sequence length="172" mass="19936">DVFQSSFLILSDILKKGGINIPEDEKISHLMKGMDEDLYQVLINSEVSTVDKFVACCPEVDVMKKKQVVPLRYEMLPNVSPISTANEEHLSDLIRRIVKEEIEKVFPRITTCINDGPRDLESIIREVRRPHSLEKNLHLLLTELKDWRKFLGTKAKTSTRKKINSTRYQKED</sequence>
<accession>A0A8X6YQS7</accession>
<dbReference type="Proteomes" id="UP000886998">
    <property type="component" value="Unassembled WGS sequence"/>
</dbReference>
<name>A0A8X6YQS7_9ARAC</name>
<keyword evidence="2" id="KW-1185">Reference proteome</keyword>
<gene>
    <name evidence="1" type="primary">AVEN_231596_1</name>
    <name evidence="1" type="ORF">TNIN_428421</name>
</gene>
<organism evidence="1 2">
    <name type="scientific">Trichonephila inaurata madagascariensis</name>
    <dbReference type="NCBI Taxonomy" id="2747483"/>
    <lineage>
        <taxon>Eukaryota</taxon>
        <taxon>Metazoa</taxon>
        <taxon>Ecdysozoa</taxon>
        <taxon>Arthropoda</taxon>
        <taxon>Chelicerata</taxon>
        <taxon>Arachnida</taxon>
        <taxon>Araneae</taxon>
        <taxon>Araneomorphae</taxon>
        <taxon>Entelegynae</taxon>
        <taxon>Araneoidea</taxon>
        <taxon>Nephilidae</taxon>
        <taxon>Trichonephila</taxon>
        <taxon>Trichonephila inaurata</taxon>
    </lineage>
</organism>
<dbReference type="AlphaFoldDB" id="A0A8X6YQS7"/>
<evidence type="ECO:0000313" key="1">
    <source>
        <dbReference type="EMBL" id="GFY76074.1"/>
    </source>
</evidence>
<proteinExistence type="predicted"/>
<protein>
    <submittedName>
        <fullName evidence="1">CCHC-type domain-containing protein</fullName>
    </submittedName>
</protein>
<dbReference type="EMBL" id="BMAV01021751">
    <property type="protein sequence ID" value="GFY76074.1"/>
    <property type="molecule type" value="Genomic_DNA"/>
</dbReference>
<feature type="non-terminal residue" evidence="1">
    <location>
        <position position="1"/>
    </location>
</feature>
<evidence type="ECO:0000313" key="2">
    <source>
        <dbReference type="Proteomes" id="UP000886998"/>
    </source>
</evidence>
<comment type="caution">
    <text evidence="1">The sequence shown here is derived from an EMBL/GenBank/DDBJ whole genome shotgun (WGS) entry which is preliminary data.</text>
</comment>
<reference evidence="1" key="1">
    <citation type="submission" date="2020-08" db="EMBL/GenBank/DDBJ databases">
        <title>Multicomponent nature underlies the extraordinary mechanical properties of spider dragline silk.</title>
        <authorList>
            <person name="Kono N."/>
            <person name="Nakamura H."/>
            <person name="Mori M."/>
            <person name="Yoshida Y."/>
            <person name="Ohtoshi R."/>
            <person name="Malay A.D."/>
            <person name="Moran D.A.P."/>
            <person name="Tomita M."/>
            <person name="Numata K."/>
            <person name="Arakawa K."/>
        </authorList>
    </citation>
    <scope>NUCLEOTIDE SEQUENCE</scope>
</reference>